<dbReference type="InterPro" id="IPR016161">
    <property type="entry name" value="Ald_DH/histidinol_DH"/>
</dbReference>
<dbReference type="GO" id="GO:0004029">
    <property type="term" value="F:aldehyde dehydrogenase (NAD+) activity"/>
    <property type="evidence" value="ECO:0007669"/>
    <property type="project" value="UniProtKB-EC"/>
</dbReference>
<dbReference type="InterPro" id="IPR029510">
    <property type="entry name" value="Ald_DH_CS_GLU"/>
</dbReference>
<keyword evidence="8" id="KW-0175">Coiled coil</keyword>
<evidence type="ECO:0000313" key="10">
    <source>
        <dbReference type="EMBL" id="MTD12026.1"/>
    </source>
</evidence>
<sequence length="519" mass="56361">MSDVFNKPEVQSKPVVAQDTIEIEQLLSNLGVKADAYQNGTLIVKTPIDGRVIGEVVEHDLAQAEQQIQQAQIAFKAWRKIPAPRRGELVRILGEVLRENKEELGALVSWEAGKITQEGLGEVQEMIDICDFAVGLSRQLYGLTIASERPGHHMRETWHPLGVVGVISAFNFPVAVWSWNTALALICGNAVIWKPSEKTPLTALACQALFEKAVAKFGTDAPENLSQLLIGKADIGEKLVNDERVALISATGSTRMGKIVGPKVAARFGKCILELGGNNAMILAPTADLDLAIRGILFSAVGTAGQRCTTLRRLIVHKSIQAEVVEKLKKAYSSVSIGHPLQGNLVGPLIDEQIFNQMQNMLDLAKQSGGTVFGGERVLEEQYPNAYYVKPAIVEMDTQNDVVKTETFAPILYVMGYEDFEDAIELQNDVPQGLSSCVFTNDIREAEKFLSDEGSDCGIANVNIGTSGAEIGGAFGGEKETGGGRESGSDSWKNYMRRQTNTVNYSRELPLAQGINFDA</sequence>
<dbReference type="Pfam" id="PF00171">
    <property type="entry name" value="Aldedh"/>
    <property type="match status" value="1"/>
</dbReference>
<evidence type="ECO:0000256" key="4">
    <source>
        <dbReference type="ARBA" id="ARBA00023027"/>
    </source>
</evidence>
<dbReference type="PROSITE" id="PS00687">
    <property type="entry name" value="ALDEHYDE_DEHYDR_GLU"/>
    <property type="match status" value="1"/>
</dbReference>
<keyword evidence="3 7" id="KW-0560">Oxidoreductase</keyword>
<comment type="caution">
    <text evidence="10">The sequence shown here is derived from an EMBL/GenBank/DDBJ whole genome shotgun (WGS) entry which is preliminary data.</text>
</comment>
<dbReference type="PANTHER" id="PTHR43521:SF1">
    <property type="entry name" value="ALPHA-AMINOADIPIC SEMIALDEHYDE DEHYDROGENASE"/>
    <property type="match status" value="1"/>
</dbReference>
<evidence type="ECO:0000313" key="11">
    <source>
        <dbReference type="Proteomes" id="UP000473854"/>
    </source>
</evidence>
<gene>
    <name evidence="10" type="ORF">GIX10_11440</name>
</gene>
<proteinExistence type="inferred from homology"/>
<dbReference type="Gene3D" id="3.40.309.10">
    <property type="entry name" value="Aldehyde Dehydrogenase, Chain A, domain 2"/>
    <property type="match status" value="1"/>
</dbReference>
<feature type="active site" evidence="6">
    <location>
        <position position="274"/>
    </location>
</feature>
<evidence type="ECO:0000256" key="5">
    <source>
        <dbReference type="ARBA" id="ARBA00024226"/>
    </source>
</evidence>
<dbReference type="InterPro" id="IPR016163">
    <property type="entry name" value="Ald_DH_C"/>
</dbReference>
<dbReference type="Proteomes" id="UP000473854">
    <property type="component" value="Unassembled WGS sequence"/>
</dbReference>
<comment type="similarity">
    <text evidence="1 7">Belongs to the aldehyde dehydrogenase family.</text>
</comment>
<comment type="subunit">
    <text evidence="2">Homotetramer.</text>
</comment>
<feature type="coiled-coil region" evidence="8">
    <location>
        <begin position="54"/>
        <end position="81"/>
    </location>
</feature>
<dbReference type="FunFam" id="3.40.309.10:FF:000018">
    <property type="entry name" value="Alpha-aminoadipic semialdehyde dehydrogenase"/>
    <property type="match status" value="1"/>
</dbReference>
<keyword evidence="4" id="KW-0520">NAD</keyword>
<name>A0A6L6GI07_9GAMM</name>
<evidence type="ECO:0000256" key="6">
    <source>
        <dbReference type="PROSITE-ProRule" id="PRU10007"/>
    </source>
</evidence>
<dbReference type="RefSeq" id="WP_154773575.1">
    <property type="nucleotide sequence ID" value="NZ_WLYL01000044.1"/>
</dbReference>
<reference evidence="10 11" key="1">
    <citation type="submission" date="2019-11" db="EMBL/GenBank/DDBJ databases">
        <authorList>
            <person name="An D."/>
        </authorList>
    </citation>
    <scope>NUCLEOTIDE SEQUENCE [LARGE SCALE GENOMIC DNA]</scope>
    <source>
        <strain evidence="10 11">YIM 103518</strain>
    </source>
</reference>
<evidence type="ECO:0000256" key="3">
    <source>
        <dbReference type="ARBA" id="ARBA00023002"/>
    </source>
</evidence>
<evidence type="ECO:0000259" key="9">
    <source>
        <dbReference type="Pfam" id="PF00171"/>
    </source>
</evidence>
<dbReference type="InterPro" id="IPR044638">
    <property type="entry name" value="ALDH7A1-like"/>
</dbReference>
<dbReference type="EC" id="1.2.1.3" evidence="5"/>
<dbReference type="EMBL" id="WLYL01000044">
    <property type="protein sequence ID" value="MTD12026.1"/>
    <property type="molecule type" value="Genomic_DNA"/>
</dbReference>
<accession>A0A6L6GI07</accession>
<evidence type="ECO:0000256" key="2">
    <source>
        <dbReference type="ARBA" id="ARBA00011881"/>
    </source>
</evidence>
<dbReference type="CDD" id="cd07130">
    <property type="entry name" value="ALDH_F7_AASADH"/>
    <property type="match status" value="1"/>
</dbReference>
<evidence type="ECO:0000256" key="7">
    <source>
        <dbReference type="RuleBase" id="RU003345"/>
    </source>
</evidence>
<dbReference type="Gene3D" id="3.40.605.10">
    <property type="entry name" value="Aldehyde Dehydrogenase, Chain A, domain 1"/>
    <property type="match status" value="1"/>
</dbReference>
<dbReference type="AlphaFoldDB" id="A0A6L6GI07"/>
<organism evidence="10 11">
    <name type="scientific">Acinetobacter faecalis</name>
    <dbReference type="NCBI Taxonomy" id="2665161"/>
    <lineage>
        <taxon>Bacteria</taxon>
        <taxon>Pseudomonadati</taxon>
        <taxon>Pseudomonadota</taxon>
        <taxon>Gammaproteobacteria</taxon>
        <taxon>Moraxellales</taxon>
        <taxon>Moraxellaceae</taxon>
        <taxon>Acinetobacter</taxon>
    </lineage>
</organism>
<dbReference type="SUPFAM" id="SSF53720">
    <property type="entry name" value="ALDH-like"/>
    <property type="match status" value="1"/>
</dbReference>
<evidence type="ECO:0000256" key="1">
    <source>
        <dbReference type="ARBA" id="ARBA00009986"/>
    </source>
</evidence>
<evidence type="ECO:0000256" key="8">
    <source>
        <dbReference type="SAM" id="Coils"/>
    </source>
</evidence>
<dbReference type="InterPro" id="IPR015590">
    <property type="entry name" value="Aldehyde_DH_dom"/>
</dbReference>
<dbReference type="InterPro" id="IPR016162">
    <property type="entry name" value="Ald_DH_N"/>
</dbReference>
<feature type="domain" description="Aldehyde dehydrogenase" evidence="9">
    <location>
        <begin position="40"/>
        <end position="500"/>
    </location>
</feature>
<protein>
    <recommendedName>
        <fullName evidence="5">aldehyde dehydrogenase (NAD(+))</fullName>
        <ecNumber evidence="5">1.2.1.3</ecNumber>
    </recommendedName>
</protein>
<dbReference type="PANTHER" id="PTHR43521">
    <property type="entry name" value="ALPHA-AMINOADIPIC SEMIALDEHYDE DEHYDROGENASE"/>
    <property type="match status" value="1"/>
</dbReference>